<keyword evidence="3" id="KW-1185">Reference proteome</keyword>
<accession>A0AAD7RZL3</accession>
<dbReference type="Proteomes" id="UP001221898">
    <property type="component" value="Unassembled WGS sequence"/>
</dbReference>
<proteinExistence type="predicted"/>
<dbReference type="AlphaFoldDB" id="A0AAD7RZL3"/>
<name>A0AAD7RZL3_9TELE</name>
<reference evidence="2" key="1">
    <citation type="journal article" date="2023" name="Science">
        <title>Genome structures resolve the early diversification of teleost fishes.</title>
        <authorList>
            <person name="Parey E."/>
            <person name="Louis A."/>
            <person name="Montfort J."/>
            <person name="Bouchez O."/>
            <person name="Roques C."/>
            <person name="Iampietro C."/>
            <person name="Lluch J."/>
            <person name="Castinel A."/>
            <person name="Donnadieu C."/>
            <person name="Desvignes T."/>
            <person name="Floi Bucao C."/>
            <person name="Jouanno E."/>
            <person name="Wen M."/>
            <person name="Mejri S."/>
            <person name="Dirks R."/>
            <person name="Jansen H."/>
            <person name="Henkel C."/>
            <person name="Chen W.J."/>
            <person name="Zahm M."/>
            <person name="Cabau C."/>
            <person name="Klopp C."/>
            <person name="Thompson A.W."/>
            <person name="Robinson-Rechavi M."/>
            <person name="Braasch I."/>
            <person name="Lecointre G."/>
            <person name="Bobe J."/>
            <person name="Postlethwait J.H."/>
            <person name="Berthelot C."/>
            <person name="Roest Crollius H."/>
            <person name="Guiguen Y."/>
        </authorList>
    </citation>
    <scope>NUCLEOTIDE SEQUENCE</scope>
    <source>
        <strain evidence="2">NC1722</strain>
    </source>
</reference>
<protein>
    <submittedName>
        <fullName evidence="2">Uncharacterized protein</fullName>
    </submittedName>
</protein>
<evidence type="ECO:0000313" key="2">
    <source>
        <dbReference type="EMBL" id="KAJ8393138.1"/>
    </source>
</evidence>
<sequence length="100" mass="10662">MNQDSTGRGCSSALSSASRASTEFAESMKSSERSSGKCDRVCISRHGSEAQRHPGLPLQREQEQAVPLERGQAVSLTISTGVGAVSGTEHYPYMVTSSRE</sequence>
<evidence type="ECO:0000313" key="3">
    <source>
        <dbReference type="Proteomes" id="UP001221898"/>
    </source>
</evidence>
<comment type="caution">
    <text evidence="2">The sequence shown here is derived from an EMBL/GenBank/DDBJ whole genome shotgun (WGS) entry which is preliminary data.</text>
</comment>
<dbReference type="EMBL" id="JAINUG010000140">
    <property type="protein sequence ID" value="KAJ8393138.1"/>
    <property type="molecule type" value="Genomic_DNA"/>
</dbReference>
<evidence type="ECO:0000256" key="1">
    <source>
        <dbReference type="SAM" id="MobiDB-lite"/>
    </source>
</evidence>
<gene>
    <name evidence="2" type="ORF">AAFF_G00068210</name>
</gene>
<feature type="compositionally biased region" description="Low complexity" evidence="1">
    <location>
        <begin position="11"/>
        <end position="21"/>
    </location>
</feature>
<organism evidence="2 3">
    <name type="scientific">Aldrovandia affinis</name>
    <dbReference type="NCBI Taxonomy" id="143900"/>
    <lineage>
        <taxon>Eukaryota</taxon>
        <taxon>Metazoa</taxon>
        <taxon>Chordata</taxon>
        <taxon>Craniata</taxon>
        <taxon>Vertebrata</taxon>
        <taxon>Euteleostomi</taxon>
        <taxon>Actinopterygii</taxon>
        <taxon>Neopterygii</taxon>
        <taxon>Teleostei</taxon>
        <taxon>Notacanthiformes</taxon>
        <taxon>Halosauridae</taxon>
        <taxon>Aldrovandia</taxon>
    </lineage>
</organism>
<feature type="compositionally biased region" description="Basic and acidic residues" evidence="1">
    <location>
        <begin position="29"/>
        <end position="52"/>
    </location>
</feature>
<feature type="region of interest" description="Disordered" evidence="1">
    <location>
        <begin position="1"/>
        <end position="60"/>
    </location>
</feature>